<dbReference type="Gene3D" id="3.30.420.10">
    <property type="entry name" value="Ribonuclease H-like superfamily/Ribonuclease H"/>
    <property type="match status" value="1"/>
</dbReference>
<comment type="caution">
    <text evidence="2">The sequence shown here is derived from an EMBL/GenBank/DDBJ whole genome shotgun (WGS) entry which is preliminary data.</text>
</comment>
<dbReference type="Pfam" id="PF13683">
    <property type="entry name" value="rve_3"/>
    <property type="match status" value="1"/>
</dbReference>
<dbReference type="SUPFAM" id="SSF53098">
    <property type="entry name" value="Ribonuclease H-like"/>
    <property type="match status" value="1"/>
</dbReference>
<feature type="domain" description="Integrase catalytic" evidence="1">
    <location>
        <begin position="1"/>
        <end position="163"/>
    </location>
</feature>
<organism evidence="2 3">
    <name type="scientific">Caballeronia sordidicola</name>
    <name type="common">Burkholderia sordidicola</name>
    <dbReference type="NCBI Taxonomy" id="196367"/>
    <lineage>
        <taxon>Bacteria</taxon>
        <taxon>Pseudomonadati</taxon>
        <taxon>Pseudomonadota</taxon>
        <taxon>Betaproteobacteria</taxon>
        <taxon>Burkholderiales</taxon>
        <taxon>Burkholderiaceae</taxon>
        <taxon>Caballeronia</taxon>
    </lineage>
</organism>
<dbReference type="InterPro" id="IPR012337">
    <property type="entry name" value="RNaseH-like_sf"/>
</dbReference>
<evidence type="ECO:0000313" key="2">
    <source>
        <dbReference type="EMBL" id="OTP66039.1"/>
    </source>
</evidence>
<dbReference type="PANTHER" id="PTHR46889">
    <property type="entry name" value="TRANSPOSASE INSF FOR INSERTION SEQUENCE IS3B-RELATED"/>
    <property type="match status" value="1"/>
</dbReference>
<dbReference type="PANTHER" id="PTHR46889:SF4">
    <property type="entry name" value="TRANSPOSASE INSO FOR INSERTION SEQUENCE ELEMENT IS911B-RELATED"/>
    <property type="match status" value="1"/>
</dbReference>
<dbReference type="InterPro" id="IPR001584">
    <property type="entry name" value="Integrase_cat-core"/>
</dbReference>
<dbReference type="GO" id="GO:0015074">
    <property type="term" value="P:DNA integration"/>
    <property type="evidence" value="ECO:0007669"/>
    <property type="project" value="InterPro"/>
</dbReference>
<dbReference type="InterPro" id="IPR036397">
    <property type="entry name" value="RNaseH_sf"/>
</dbReference>
<gene>
    <name evidence="2" type="ORF">PAMC26510_36265</name>
</gene>
<dbReference type="PROSITE" id="PS50994">
    <property type="entry name" value="INTEGRASE"/>
    <property type="match status" value="1"/>
</dbReference>
<proteinExistence type="predicted"/>
<accession>A0A242M4B7</accession>
<reference evidence="2 3" key="1">
    <citation type="submission" date="2017-03" db="EMBL/GenBank/DDBJ databases">
        <title>Genome analysis of strain PAMC 26510.</title>
        <authorList>
            <person name="Oh H.-M."/>
            <person name="Yang J.-A."/>
        </authorList>
    </citation>
    <scope>NUCLEOTIDE SEQUENCE [LARGE SCALE GENOMIC DNA]</scope>
    <source>
        <strain evidence="2 3">PAMC 26510</strain>
    </source>
</reference>
<dbReference type="EMBL" id="NBTY01000208">
    <property type="protein sequence ID" value="OTP66039.1"/>
    <property type="molecule type" value="Genomic_DNA"/>
</dbReference>
<sequence>MWGTDGVRIATVDDGMVWIFCAVDHCDGMCTGIHAAKIGDRFAALEPISQGLLGEFGSVGADAGRGLSLRMDHGSQYTSDDFRDQIKFWGIAPSYAFVAEPQTNGVAERFNRTMKEQAIHGRIFKNLEEVRAAAVAFKDRYNRDWRLEKLGFKSPLEARQERLMKLAA</sequence>
<dbReference type="GO" id="GO:0003676">
    <property type="term" value="F:nucleic acid binding"/>
    <property type="evidence" value="ECO:0007669"/>
    <property type="project" value="InterPro"/>
</dbReference>
<evidence type="ECO:0000259" key="1">
    <source>
        <dbReference type="PROSITE" id="PS50994"/>
    </source>
</evidence>
<dbReference type="Proteomes" id="UP000194546">
    <property type="component" value="Unassembled WGS sequence"/>
</dbReference>
<evidence type="ECO:0000313" key="3">
    <source>
        <dbReference type="Proteomes" id="UP000194546"/>
    </source>
</evidence>
<protein>
    <submittedName>
        <fullName evidence="2">Mobile element protein</fullName>
    </submittedName>
</protein>
<dbReference type="AlphaFoldDB" id="A0A242M4B7"/>
<name>A0A242M4B7_CABSO</name>
<dbReference type="InterPro" id="IPR050900">
    <property type="entry name" value="Transposase_IS3/IS150/IS904"/>
</dbReference>